<keyword evidence="2" id="KW-0812">Transmembrane</keyword>
<accession>A0A939JYB0</accession>
<comment type="caution">
    <text evidence="3">The sequence shown here is derived from an EMBL/GenBank/DDBJ whole genome shotgun (WGS) entry which is preliminary data.</text>
</comment>
<feature type="transmembrane region" description="Helical" evidence="2">
    <location>
        <begin position="118"/>
        <end position="138"/>
    </location>
</feature>
<proteinExistence type="predicted"/>
<protein>
    <submittedName>
        <fullName evidence="3">Uncharacterized protein</fullName>
    </submittedName>
</protein>
<evidence type="ECO:0000313" key="3">
    <source>
        <dbReference type="EMBL" id="MBO0931899.1"/>
    </source>
</evidence>
<gene>
    <name evidence="3" type="ORF">J2I48_12895</name>
</gene>
<dbReference type="AlphaFoldDB" id="A0A939JYB0"/>
<keyword evidence="2" id="KW-0472">Membrane</keyword>
<organism evidence="3 4">
    <name type="scientific">Fibrella aquatilis</name>
    <dbReference type="NCBI Taxonomy" id="2817059"/>
    <lineage>
        <taxon>Bacteria</taxon>
        <taxon>Pseudomonadati</taxon>
        <taxon>Bacteroidota</taxon>
        <taxon>Cytophagia</taxon>
        <taxon>Cytophagales</taxon>
        <taxon>Spirosomataceae</taxon>
        <taxon>Fibrella</taxon>
    </lineage>
</organism>
<feature type="region of interest" description="Disordered" evidence="1">
    <location>
        <begin position="1"/>
        <end position="45"/>
    </location>
</feature>
<keyword evidence="2" id="KW-1133">Transmembrane helix</keyword>
<name>A0A939JYB0_9BACT</name>
<evidence type="ECO:0000313" key="4">
    <source>
        <dbReference type="Proteomes" id="UP000664795"/>
    </source>
</evidence>
<evidence type="ECO:0000256" key="2">
    <source>
        <dbReference type="SAM" id="Phobius"/>
    </source>
</evidence>
<keyword evidence="4" id="KW-1185">Reference proteome</keyword>
<evidence type="ECO:0000256" key="1">
    <source>
        <dbReference type="SAM" id="MobiDB-lite"/>
    </source>
</evidence>
<dbReference type="Proteomes" id="UP000664795">
    <property type="component" value="Unassembled WGS sequence"/>
</dbReference>
<dbReference type="EMBL" id="JAFMYU010000009">
    <property type="protein sequence ID" value="MBO0931899.1"/>
    <property type="molecule type" value="Genomic_DNA"/>
</dbReference>
<reference evidence="3 4" key="1">
    <citation type="submission" date="2021-03" db="EMBL/GenBank/DDBJ databases">
        <title>Fibrella sp. HMF5036 genome sequencing and assembly.</title>
        <authorList>
            <person name="Kang H."/>
            <person name="Kim H."/>
            <person name="Bae S."/>
            <person name="Joh K."/>
        </authorList>
    </citation>
    <scope>NUCLEOTIDE SEQUENCE [LARGE SCALE GENOMIC DNA]</scope>
    <source>
        <strain evidence="3 4">HMF5036</strain>
    </source>
</reference>
<sequence length="218" mass="24205">MDQVGPVRQAPTSPADAYPTNPYWSKSGAEVSPPLPNAKPQSAGHPPLFDPHLIGAISEAVHEAGQQHRDELSHLLADWLPQLPTKLTPAVEAHLDKIVPKVVKVEHPGRLLLLLVRWLTAGMVLSGLLVGGLLYGLLHLRQERDAFAPGYWQHRYATAKASVEGSPLLCRWLQGADTLYASPDFKQELTRLENIVEARHQQYLLKQRERALLKAVKQ</sequence>